<evidence type="ECO:0000256" key="2">
    <source>
        <dbReference type="ARBA" id="ARBA00022552"/>
    </source>
</evidence>
<dbReference type="GO" id="GO:0052908">
    <property type="term" value="F:16S rRNA (adenine(1518)-N(6)/adenine(1519)-N(6))-dimethyltransferase activity"/>
    <property type="evidence" value="ECO:0007669"/>
    <property type="project" value="UniProtKB-EC"/>
</dbReference>
<feature type="binding site" evidence="7 8">
    <location>
        <position position="84"/>
    </location>
    <ligand>
        <name>S-adenosyl-L-methionine</name>
        <dbReference type="ChEBI" id="CHEBI:59789"/>
    </ligand>
</feature>
<feature type="binding site" evidence="7 8">
    <location>
        <position position="39"/>
    </location>
    <ligand>
        <name>S-adenosyl-L-methionine</name>
        <dbReference type="ChEBI" id="CHEBI:59789"/>
    </ligand>
</feature>
<dbReference type="CDD" id="cd02440">
    <property type="entry name" value="AdoMet_MTases"/>
    <property type="match status" value="1"/>
</dbReference>
<dbReference type="PANTHER" id="PTHR11727:SF7">
    <property type="entry name" value="DIMETHYLADENOSINE TRANSFERASE-RELATED"/>
    <property type="match status" value="1"/>
</dbReference>
<evidence type="ECO:0000313" key="11">
    <source>
        <dbReference type="EMBL" id="SOE47776.1"/>
    </source>
</evidence>
<evidence type="ECO:0000256" key="1">
    <source>
        <dbReference type="ARBA" id="ARBA00022490"/>
    </source>
</evidence>
<comment type="subcellular location">
    <subcellularLocation>
        <location evidence="7">Cytoplasm</location>
    </subcellularLocation>
</comment>
<dbReference type="Gene3D" id="1.10.8.100">
    <property type="entry name" value="Ribosomal RNA adenine dimethylase-like, domain 2"/>
    <property type="match status" value="1"/>
</dbReference>
<evidence type="ECO:0000256" key="5">
    <source>
        <dbReference type="ARBA" id="ARBA00022691"/>
    </source>
</evidence>
<keyword evidence="1 7" id="KW-0963">Cytoplasm</keyword>
<dbReference type="InterPro" id="IPR023165">
    <property type="entry name" value="rRNA_Ade_diMease-like_C"/>
</dbReference>
<dbReference type="EC" id="2.1.1.182" evidence="7"/>
<dbReference type="SUPFAM" id="SSF53335">
    <property type="entry name" value="S-adenosyl-L-methionine-dependent methyltransferases"/>
    <property type="match status" value="1"/>
</dbReference>
<dbReference type="GO" id="GO:0003723">
    <property type="term" value="F:RNA binding"/>
    <property type="evidence" value="ECO:0007669"/>
    <property type="project" value="UniProtKB-UniRule"/>
</dbReference>
<accession>A0A1C3JX76</accession>
<feature type="domain" description="Ribosomal RNA adenine methylase transferase N-terminal" evidence="9">
    <location>
        <begin position="19"/>
        <end position="187"/>
    </location>
</feature>
<evidence type="ECO:0000313" key="10">
    <source>
        <dbReference type="EMBL" id="SBT23757.1"/>
    </source>
</evidence>
<reference evidence="10 12" key="1">
    <citation type="submission" date="2016-06" db="EMBL/GenBank/DDBJ databases">
        <authorList>
            <person name="Kjaerup R.B."/>
            <person name="Dalgaard T.S."/>
            <person name="Juul-Madsen H.R."/>
        </authorList>
    </citation>
    <scope>NUCLEOTIDE SEQUENCE [LARGE SCALE GENOMIC DNA]</scope>
    <source>
        <strain evidence="10">Orrdi1</strain>
    </source>
</reference>
<keyword evidence="12" id="KW-1185">Reference proteome</keyword>
<proteinExistence type="inferred from homology"/>
<gene>
    <name evidence="7" type="primary">rsmA</name>
    <name evidence="7" type="synonym">ksgA</name>
    <name evidence="10" type="ORF">ODI_03785</name>
    <name evidence="11" type="ORF">ODI_R1035</name>
</gene>
<dbReference type="SMART" id="SM00650">
    <property type="entry name" value="rADc"/>
    <property type="match status" value="1"/>
</dbReference>
<evidence type="ECO:0000256" key="7">
    <source>
        <dbReference type="HAMAP-Rule" id="MF_00607"/>
    </source>
</evidence>
<protein>
    <recommendedName>
        <fullName evidence="7">Ribosomal RNA small subunit methyltransferase A</fullName>
        <ecNumber evidence="7">2.1.1.182</ecNumber>
    </recommendedName>
    <alternativeName>
        <fullName evidence="7">16S rRNA (adenine(1518)-N(6)/adenine(1519)-N(6))-dimethyltransferase</fullName>
    </alternativeName>
    <alternativeName>
        <fullName evidence="7">16S rRNA dimethyladenosine transferase</fullName>
    </alternativeName>
    <alternativeName>
        <fullName evidence="7">16S rRNA dimethylase</fullName>
    </alternativeName>
    <alternativeName>
        <fullName evidence="7">S-adenosylmethionine-6-N', N'-adenosyl(rRNA) dimethyltransferase</fullName>
    </alternativeName>
</protein>
<dbReference type="AlphaFoldDB" id="A0A1C3JX76"/>
<comment type="similarity">
    <text evidence="7">Belongs to the class I-like SAM-binding methyltransferase superfamily. rRNA adenine N(6)-methyltransferase family. RsmA subfamily.</text>
</comment>
<dbReference type="GO" id="GO:0005829">
    <property type="term" value="C:cytosol"/>
    <property type="evidence" value="ECO:0007669"/>
    <property type="project" value="TreeGrafter"/>
</dbReference>
<comment type="catalytic activity">
    <reaction evidence="7">
        <text>adenosine(1518)/adenosine(1519) in 16S rRNA + 4 S-adenosyl-L-methionine = N(6)-dimethyladenosine(1518)/N(6)-dimethyladenosine(1519) in 16S rRNA + 4 S-adenosyl-L-homocysteine + 4 H(+)</text>
        <dbReference type="Rhea" id="RHEA:19609"/>
        <dbReference type="Rhea" id="RHEA-COMP:10232"/>
        <dbReference type="Rhea" id="RHEA-COMP:10233"/>
        <dbReference type="ChEBI" id="CHEBI:15378"/>
        <dbReference type="ChEBI" id="CHEBI:57856"/>
        <dbReference type="ChEBI" id="CHEBI:59789"/>
        <dbReference type="ChEBI" id="CHEBI:74411"/>
        <dbReference type="ChEBI" id="CHEBI:74493"/>
        <dbReference type="EC" id="2.1.1.182"/>
    </reaction>
</comment>
<dbReference type="Proteomes" id="UP000078558">
    <property type="component" value="Chromosome I"/>
</dbReference>
<dbReference type="HAMAP" id="MF_00607">
    <property type="entry name" value="16SrRNA_methyltr_A"/>
    <property type="match status" value="1"/>
</dbReference>
<dbReference type="PANTHER" id="PTHR11727">
    <property type="entry name" value="DIMETHYLADENOSINE TRANSFERASE"/>
    <property type="match status" value="1"/>
</dbReference>
<dbReference type="EMBL" id="FLRC01000002">
    <property type="protein sequence ID" value="SBT23757.1"/>
    <property type="molecule type" value="Genomic_DNA"/>
</dbReference>
<evidence type="ECO:0000313" key="12">
    <source>
        <dbReference type="Proteomes" id="UP000078558"/>
    </source>
</evidence>
<feature type="binding site" evidence="7 8">
    <location>
        <position position="14"/>
    </location>
    <ligand>
        <name>S-adenosyl-L-methionine</name>
        <dbReference type="ChEBI" id="CHEBI:59789"/>
    </ligand>
</feature>
<evidence type="ECO:0000256" key="3">
    <source>
        <dbReference type="ARBA" id="ARBA00022603"/>
    </source>
</evidence>
<dbReference type="PROSITE" id="PS01131">
    <property type="entry name" value="RRNA_A_DIMETH"/>
    <property type="match status" value="1"/>
</dbReference>
<dbReference type="FunFam" id="1.10.8.100:FF:000001">
    <property type="entry name" value="Ribosomal RNA small subunit methyltransferase A"/>
    <property type="match status" value="1"/>
</dbReference>
<dbReference type="InterPro" id="IPR011530">
    <property type="entry name" value="rRNA_adenine_dimethylase"/>
</dbReference>
<dbReference type="InterPro" id="IPR001737">
    <property type="entry name" value="KsgA/Erm"/>
</dbReference>
<dbReference type="EMBL" id="LT907988">
    <property type="protein sequence ID" value="SOE47776.1"/>
    <property type="molecule type" value="Genomic_DNA"/>
</dbReference>
<name>A0A1C3JX76_9BURK</name>
<dbReference type="PROSITE" id="PS51689">
    <property type="entry name" value="SAM_RNA_A_N6_MT"/>
    <property type="match status" value="1"/>
</dbReference>
<reference evidence="11 12" key="2">
    <citation type="submission" date="2017-08" db="EMBL/GenBank/DDBJ databases">
        <authorList>
            <person name="de Groot N.N."/>
        </authorList>
    </citation>
    <scope>NUCLEOTIDE SEQUENCE [LARGE SCALE GENOMIC DNA]</scope>
    <source>
        <strain evidence="11">Orrdi1</strain>
    </source>
</reference>
<keyword evidence="3 7" id="KW-0489">Methyltransferase</keyword>
<comment type="function">
    <text evidence="7">Specifically dimethylates two adjacent adenosines (A1518 and A1519) in the loop of a conserved hairpin near the 3'-end of 16S rRNA in the 30S particle. May play a critical role in biogenesis of 30S subunits.</text>
</comment>
<organism evidence="10 12">
    <name type="scientific">Orrella dioscoreae</name>
    <dbReference type="NCBI Taxonomy" id="1851544"/>
    <lineage>
        <taxon>Bacteria</taxon>
        <taxon>Pseudomonadati</taxon>
        <taxon>Pseudomonadota</taxon>
        <taxon>Betaproteobacteria</taxon>
        <taxon>Burkholderiales</taxon>
        <taxon>Alcaligenaceae</taxon>
        <taxon>Orrella</taxon>
    </lineage>
</organism>
<dbReference type="InterPro" id="IPR029063">
    <property type="entry name" value="SAM-dependent_MTases_sf"/>
</dbReference>
<feature type="binding site" evidence="7 8">
    <location>
        <position position="12"/>
    </location>
    <ligand>
        <name>S-adenosyl-L-methionine</name>
        <dbReference type="ChEBI" id="CHEBI:59789"/>
    </ligand>
</feature>
<dbReference type="Gene3D" id="3.40.50.150">
    <property type="entry name" value="Vaccinia Virus protein VP39"/>
    <property type="match status" value="1"/>
</dbReference>
<dbReference type="InterPro" id="IPR020598">
    <property type="entry name" value="rRNA_Ade_methylase_Trfase_N"/>
</dbReference>
<dbReference type="InterPro" id="IPR020596">
    <property type="entry name" value="rRNA_Ade_Mease_Trfase_CS"/>
</dbReference>
<dbReference type="Pfam" id="PF00398">
    <property type="entry name" value="RrnaAD"/>
    <property type="match status" value="1"/>
</dbReference>
<evidence type="ECO:0000256" key="4">
    <source>
        <dbReference type="ARBA" id="ARBA00022679"/>
    </source>
</evidence>
<sequence>MAHQARKRFGQHFLTDESVVDGIVRAVAPAPGDCLVEIGPGLSALTKPLLTRADRLVAVEIDRDLAARLRRTYPPEKLSVVEADALEVDFSAFGEHLRIVGNLPYNISSPLLFHLMACADRVRDQHFMLQREVIDRMVAVPGDADYGRLSVMLQTRYRMTKLFDVPPEAFDPPPRVVSSVVRMVPLPADRLRAKSEAALEQVVARAFAQRRKMLRRGLADWADDIDWDALGIAPTARAETLSVAQFIALADALTDAGRVGPGKPHSVGLSN</sequence>
<keyword evidence="6 7" id="KW-0694">RNA-binding</keyword>
<dbReference type="STRING" id="1851544.ODI_03785"/>
<dbReference type="KEGG" id="odi:ODI_R1035"/>
<keyword evidence="4 7" id="KW-0808">Transferase</keyword>
<dbReference type="NCBIfam" id="TIGR00755">
    <property type="entry name" value="ksgA"/>
    <property type="match status" value="1"/>
</dbReference>
<evidence type="ECO:0000256" key="8">
    <source>
        <dbReference type="PROSITE-ProRule" id="PRU01026"/>
    </source>
</evidence>
<feature type="binding site" evidence="7 8">
    <location>
        <position position="60"/>
    </location>
    <ligand>
        <name>S-adenosyl-L-methionine</name>
        <dbReference type="ChEBI" id="CHEBI:59789"/>
    </ligand>
</feature>
<keyword evidence="5 7" id="KW-0949">S-adenosyl-L-methionine</keyword>
<evidence type="ECO:0000256" key="6">
    <source>
        <dbReference type="ARBA" id="ARBA00022884"/>
    </source>
</evidence>
<keyword evidence="2 7" id="KW-0698">rRNA processing</keyword>
<evidence type="ECO:0000259" key="9">
    <source>
        <dbReference type="SMART" id="SM00650"/>
    </source>
</evidence>
<feature type="binding site" evidence="7 8">
    <location>
        <position position="102"/>
    </location>
    <ligand>
        <name>S-adenosyl-L-methionine</name>
        <dbReference type="ChEBI" id="CHEBI:59789"/>
    </ligand>
</feature>